<dbReference type="STRING" id="936435.F8PJB4"/>
<evidence type="ECO:0000259" key="6">
    <source>
        <dbReference type="Pfam" id="PF02911"/>
    </source>
</evidence>
<dbReference type="OrthoDB" id="10268103at2759"/>
<accession>F8PJB4</accession>
<dbReference type="Pfam" id="PF00551">
    <property type="entry name" value="Formyl_trans_N"/>
    <property type="match status" value="1"/>
</dbReference>
<evidence type="ECO:0000259" key="5">
    <source>
        <dbReference type="Pfam" id="PF00551"/>
    </source>
</evidence>
<keyword evidence="3" id="KW-0808">Transferase</keyword>
<dbReference type="CDD" id="cd08646">
    <property type="entry name" value="FMT_core_Met-tRNA-FMT_N"/>
    <property type="match status" value="1"/>
</dbReference>
<dbReference type="InterPro" id="IPR005793">
    <property type="entry name" value="Formyl_trans_C"/>
</dbReference>
<dbReference type="Gene3D" id="3.40.50.12230">
    <property type="match status" value="1"/>
</dbReference>
<dbReference type="AlphaFoldDB" id="F8PJB4"/>
<organism evidence="8">
    <name type="scientific">Serpula lacrymans var. lacrymans (strain S7.3)</name>
    <name type="common">Dry rot fungus</name>
    <dbReference type="NCBI Taxonomy" id="936435"/>
    <lineage>
        <taxon>Eukaryota</taxon>
        <taxon>Fungi</taxon>
        <taxon>Dikarya</taxon>
        <taxon>Basidiomycota</taxon>
        <taxon>Agaricomycotina</taxon>
        <taxon>Agaricomycetes</taxon>
        <taxon>Agaricomycetidae</taxon>
        <taxon>Boletales</taxon>
        <taxon>Coniophorineae</taxon>
        <taxon>Serpulaceae</taxon>
        <taxon>Serpula</taxon>
    </lineage>
</organism>
<dbReference type="EC" id="2.1.2.9" evidence="2"/>
<keyword evidence="8" id="KW-1185">Reference proteome</keyword>
<dbReference type="HOGENOM" id="CLU_033347_0_3_1"/>
<dbReference type="InterPro" id="IPR036477">
    <property type="entry name" value="Formyl_transf_N_sf"/>
</dbReference>
<dbReference type="FunCoup" id="F8PJB4">
    <property type="interactions" value="233"/>
</dbReference>
<dbReference type="Pfam" id="PF02911">
    <property type="entry name" value="Formyl_trans_C"/>
    <property type="match status" value="1"/>
</dbReference>
<dbReference type="OMA" id="KEWWNGV"/>
<feature type="domain" description="Formyl transferase N-terminal" evidence="5">
    <location>
        <begin position="84"/>
        <end position="272"/>
    </location>
</feature>
<dbReference type="InterPro" id="IPR041711">
    <property type="entry name" value="Met-tRNA-FMT_N"/>
</dbReference>
<name>F8PJB4_SERL3</name>
<feature type="domain" description="Formyl transferase C-terminal" evidence="6">
    <location>
        <begin position="299"/>
        <end position="404"/>
    </location>
</feature>
<dbReference type="eggNOG" id="KOG3082">
    <property type="taxonomic scope" value="Eukaryota"/>
</dbReference>
<dbReference type="InterPro" id="IPR002376">
    <property type="entry name" value="Formyl_transf_N"/>
</dbReference>
<dbReference type="Proteomes" id="UP000008063">
    <property type="component" value="Unassembled WGS sequence"/>
</dbReference>
<evidence type="ECO:0000256" key="4">
    <source>
        <dbReference type="ARBA" id="ARBA00022917"/>
    </source>
</evidence>
<dbReference type="PANTHER" id="PTHR11138">
    <property type="entry name" value="METHIONYL-TRNA FORMYLTRANSFERASE"/>
    <property type="match status" value="1"/>
</dbReference>
<evidence type="ECO:0000256" key="2">
    <source>
        <dbReference type="ARBA" id="ARBA00012261"/>
    </source>
</evidence>
<sequence>MVLFRPHRVTVWCSLAASTISPKTYFHHTQTRIARRLEWPAKSTIQVQGQRHARLFHSEGGRRGTEHRQPFDILYFGRDDFSCRTLDHLHSARDVWRSIHIVTNPDVKRGRRGAELSVSPLKTLGQSLGLPVHTIPREKAAFKHWVVRPPSSPFLRQPELPLSPPSNHLLITASFGRILPSSLLRLFPSGQCLNVHPSLLPAYRGAAPIQHALIRGEKRTGVCVIEMMERKNGIDAGGIWKQDDVAVSENADFASLRDILAHRGGALLVSVLREMLSGTATRTPQDPAVAALSPRAPAITADDALVDFTCMTAEEIIRRDRAIGHQKPLTTYLPSGKSIQLHALSVYDPKSSPSVPLPPLAIAHYHAPSRTLLIQCAQDTYLSVAQIKQQDRALLGARDWFNGVKGKIGVDFAEGGVRLVSTT</sequence>
<dbReference type="GO" id="GO:0004479">
    <property type="term" value="F:methionyl-tRNA formyltransferase activity"/>
    <property type="evidence" value="ECO:0007669"/>
    <property type="project" value="UniProtKB-EC"/>
</dbReference>
<dbReference type="PANTHER" id="PTHR11138:SF5">
    <property type="entry name" value="METHIONYL-TRNA FORMYLTRANSFERASE, MITOCHONDRIAL"/>
    <property type="match status" value="1"/>
</dbReference>
<dbReference type="InterPro" id="IPR011034">
    <property type="entry name" value="Formyl_transferase-like_C_sf"/>
</dbReference>
<comment type="similarity">
    <text evidence="1">Belongs to the Fmt family.</text>
</comment>
<dbReference type="InParanoid" id="F8PJB4"/>
<reference evidence="8" key="1">
    <citation type="journal article" date="2011" name="Science">
        <title>The plant cell wall-decomposing machinery underlies the functional diversity of forest fungi.</title>
        <authorList>
            <person name="Eastwood D.C."/>
            <person name="Floudas D."/>
            <person name="Binder M."/>
            <person name="Majcherczyk A."/>
            <person name="Schneider P."/>
            <person name="Aerts A."/>
            <person name="Asiegbu F.O."/>
            <person name="Baker S.E."/>
            <person name="Barry K."/>
            <person name="Bendiksby M."/>
            <person name="Blumentritt M."/>
            <person name="Coutinho P.M."/>
            <person name="Cullen D."/>
            <person name="de Vries R.P."/>
            <person name="Gathman A."/>
            <person name="Goodell B."/>
            <person name="Henrissat B."/>
            <person name="Ihrmark K."/>
            <person name="Kauserud H."/>
            <person name="Kohler A."/>
            <person name="LaButti K."/>
            <person name="Lapidus A."/>
            <person name="Lavin J.L."/>
            <person name="Lee Y.-H."/>
            <person name="Lindquist E."/>
            <person name="Lilly W."/>
            <person name="Lucas S."/>
            <person name="Morin E."/>
            <person name="Murat C."/>
            <person name="Oguiza J.A."/>
            <person name="Park J."/>
            <person name="Pisabarro A.G."/>
            <person name="Riley R."/>
            <person name="Rosling A."/>
            <person name="Salamov A."/>
            <person name="Schmidt O."/>
            <person name="Schmutz J."/>
            <person name="Skrede I."/>
            <person name="Stenlid J."/>
            <person name="Wiebenga A."/>
            <person name="Xie X."/>
            <person name="Kuees U."/>
            <person name="Hibbett D.S."/>
            <person name="Hoffmeister D."/>
            <person name="Hoegberg N."/>
            <person name="Martin F."/>
            <person name="Grigoriev I.V."/>
            <person name="Watkinson S.C."/>
        </authorList>
    </citation>
    <scope>NUCLEOTIDE SEQUENCE [LARGE SCALE GENOMIC DNA]</scope>
    <source>
        <strain evidence="8">strain S7.3</strain>
    </source>
</reference>
<evidence type="ECO:0000313" key="8">
    <source>
        <dbReference type="Proteomes" id="UP000008063"/>
    </source>
</evidence>
<proteinExistence type="inferred from homology"/>
<dbReference type="SUPFAM" id="SSF53328">
    <property type="entry name" value="Formyltransferase"/>
    <property type="match status" value="1"/>
</dbReference>
<dbReference type="EMBL" id="GL945475">
    <property type="protein sequence ID" value="EGO03739.1"/>
    <property type="molecule type" value="Genomic_DNA"/>
</dbReference>
<evidence type="ECO:0000313" key="7">
    <source>
        <dbReference type="EMBL" id="EGO03739.1"/>
    </source>
</evidence>
<dbReference type="SUPFAM" id="SSF50486">
    <property type="entry name" value="FMT C-terminal domain-like"/>
    <property type="match status" value="1"/>
</dbReference>
<dbReference type="GO" id="GO:0005739">
    <property type="term" value="C:mitochondrion"/>
    <property type="evidence" value="ECO:0007669"/>
    <property type="project" value="TreeGrafter"/>
</dbReference>
<keyword evidence="4" id="KW-0648">Protein biosynthesis</keyword>
<protein>
    <recommendedName>
        <fullName evidence="2">methionyl-tRNA formyltransferase</fullName>
        <ecNumber evidence="2">2.1.2.9</ecNumber>
    </recommendedName>
</protein>
<evidence type="ECO:0000256" key="3">
    <source>
        <dbReference type="ARBA" id="ARBA00022679"/>
    </source>
</evidence>
<gene>
    <name evidence="7" type="ORF">SERLA73DRAFT_46530</name>
</gene>
<evidence type="ECO:0000256" key="1">
    <source>
        <dbReference type="ARBA" id="ARBA00010699"/>
    </source>
</evidence>